<evidence type="ECO:0000259" key="9">
    <source>
        <dbReference type="PROSITE" id="PS51096"/>
    </source>
</evidence>
<evidence type="ECO:0000256" key="5">
    <source>
        <dbReference type="ARBA" id="ARBA00020422"/>
    </source>
</evidence>
<comment type="subunit">
    <text evidence="7">Homodimer. The dihydroxyacetone kinase complex is composed of a homodimer of DhaM, a homodimer of DhaK and the subunit DhaL.</text>
</comment>
<evidence type="ECO:0000313" key="12">
    <source>
        <dbReference type="Proteomes" id="UP000597761"/>
    </source>
</evidence>
<dbReference type="PRINTS" id="PR00107">
    <property type="entry name" value="PHOSPHOCPHPR"/>
</dbReference>
<dbReference type="SUPFAM" id="SSF53062">
    <property type="entry name" value="PTS system fructose IIA component-like"/>
    <property type="match status" value="1"/>
</dbReference>
<dbReference type="RefSeq" id="WP_188668359.1">
    <property type="nucleotide sequence ID" value="NZ_BMJI01000013.1"/>
</dbReference>
<keyword evidence="6" id="KW-0808">Transferase</keyword>
<comment type="function">
    <text evidence="2">Component of the dihydroxyacetone kinase complex, which is responsible for the phosphoenolpyruvate (PEP)-dependent phosphorylation of dihydroxyacetone. DhaM serves as the phosphoryl donor. Is phosphorylated by phosphoenolpyruvate in an EI- and HPr-dependent reaction, and a phosphorelay system on histidine residues finally leads to phosphoryl transfer to DhaL and dihydroxyacetone.</text>
</comment>
<protein>
    <recommendedName>
        <fullName evidence="5">Phosphocarrier protein HPr</fullName>
        <ecNumber evidence="4">2.7.1.121</ecNumber>
    </recommendedName>
</protein>
<evidence type="ECO:0000256" key="1">
    <source>
        <dbReference type="ARBA" id="ARBA00001113"/>
    </source>
</evidence>
<evidence type="ECO:0000259" key="10">
    <source>
        <dbReference type="PROSITE" id="PS51350"/>
    </source>
</evidence>
<accession>A0ABQ1P9C2</accession>
<dbReference type="NCBIfam" id="TIGR02364">
    <property type="entry name" value="dha_pts"/>
    <property type="match status" value="1"/>
</dbReference>
<feature type="domain" description="HPr" evidence="10">
    <location>
        <begin position="152"/>
        <end position="235"/>
    </location>
</feature>
<feature type="compositionally biased region" description="Low complexity" evidence="8">
    <location>
        <begin position="121"/>
        <end position="134"/>
    </location>
</feature>
<evidence type="ECO:0000256" key="2">
    <source>
        <dbReference type="ARBA" id="ARBA00002788"/>
    </source>
</evidence>
<gene>
    <name evidence="11" type="primary">dhaM</name>
    <name evidence="11" type="ORF">GCM10011512_20960</name>
</gene>
<dbReference type="PROSITE" id="PS00369">
    <property type="entry name" value="PTS_HPR_HIS"/>
    <property type="match status" value="1"/>
</dbReference>
<dbReference type="CDD" id="cd00367">
    <property type="entry name" value="PTS-HPr_like"/>
    <property type="match status" value="1"/>
</dbReference>
<evidence type="ECO:0000256" key="3">
    <source>
        <dbReference type="ARBA" id="ARBA00003681"/>
    </source>
</evidence>
<sequence length="235" mass="22712">MSVGLVVVSHSPKIAEGVRDLAAQMAADVRIVPAGGTDEGGIGTSFSVVMAAVESAQSGDGVVVLTDLGSAVMTADSVLEFLDDDARALVRVPDAPLVEGAVAAAVAAQGGADLDRVTADAVAAGGPGSPSTGAASGGADAGADRAGAADETATGSFTLVNAVGLHARPAAMLAQALGALDAQTEVNGVDGASVTMLMTLAAGQGSTLTVRSSGPDAERAIQTVGDLVGRGFDED</sequence>
<dbReference type="InterPro" id="IPR004701">
    <property type="entry name" value="PTS_EIIA_man-typ"/>
</dbReference>
<organism evidence="11 12">
    <name type="scientific">Tersicoccus solisilvae</name>
    <dbReference type="NCBI Taxonomy" id="1882339"/>
    <lineage>
        <taxon>Bacteria</taxon>
        <taxon>Bacillati</taxon>
        <taxon>Actinomycetota</taxon>
        <taxon>Actinomycetes</taxon>
        <taxon>Micrococcales</taxon>
        <taxon>Micrococcaceae</taxon>
        <taxon>Tersicoccus</taxon>
    </lineage>
</organism>
<feature type="domain" description="PTS EIIA type-4" evidence="9">
    <location>
        <begin position="2"/>
        <end position="129"/>
    </location>
</feature>
<dbReference type="NCBIfam" id="TIGR01003">
    <property type="entry name" value="PTS_HPr_family"/>
    <property type="match status" value="1"/>
</dbReference>
<evidence type="ECO:0000256" key="6">
    <source>
        <dbReference type="ARBA" id="ARBA00022679"/>
    </source>
</evidence>
<name>A0ABQ1P9C2_9MICC</name>
<dbReference type="PANTHER" id="PTHR38594:SF1">
    <property type="entry name" value="PEP-DEPENDENT DIHYDROXYACETONE KINASE, PHOSPHORYL DONOR SUBUNIT DHAM"/>
    <property type="match status" value="1"/>
</dbReference>
<comment type="function">
    <text evidence="3">General (non sugar-specific) component of the phosphoenolpyruvate-dependent sugar phosphotransferase system (sugar PTS). This major carbohydrate active-transport system catalyzes the phosphorylation of incoming sugar substrates concomitantly with their translocation across the cell membrane. The phosphoryl group from phosphoenolpyruvate (PEP) is transferred to the phosphoryl carrier protein HPr by enzyme I. Phospho-HPr then transfers it to the PTS EIIA domain.</text>
</comment>
<dbReference type="EC" id="2.7.1.121" evidence="4"/>
<dbReference type="Pfam" id="PF00381">
    <property type="entry name" value="PTS-HPr"/>
    <property type="match status" value="1"/>
</dbReference>
<keyword evidence="12" id="KW-1185">Reference proteome</keyword>
<proteinExistence type="predicted"/>
<evidence type="ECO:0000313" key="11">
    <source>
        <dbReference type="EMBL" id="GGC93763.1"/>
    </source>
</evidence>
<dbReference type="SUPFAM" id="SSF55594">
    <property type="entry name" value="HPr-like"/>
    <property type="match status" value="1"/>
</dbReference>
<feature type="region of interest" description="Disordered" evidence="8">
    <location>
        <begin position="121"/>
        <end position="147"/>
    </location>
</feature>
<dbReference type="Gene3D" id="3.30.1340.10">
    <property type="entry name" value="HPr-like"/>
    <property type="match status" value="1"/>
</dbReference>
<dbReference type="Gene3D" id="3.40.50.510">
    <property type="entry name" value="Phosphotransferase system, mannose-type IIA component"/>
    <property type="match status" value="1"/>
</dbReference>
<comment type="catalytic activity">
    <reaction evidence="1">
        <text>dihydroxyacetone + phosphoenolpyruvate = dihydroxyacetone phosphate + pyruvate</text>
        <dbReference type="Rhea" id="RHEA:18381"/>
        <dbReference type="ChEBI" id="CHEBI:15361"/>
        <dbReference type="ChEBI" id="CHEBI:16016"/>
        <dbReference type="ChEBI" id="CHEBI:57642"/>
        <dbReference type="ChEBI" id="CHEBI:58702"/>
        <dbReference type="EC" id="2.7.1.121"/>
    </reaction>
</comment>
<dbReference type="InterPro" id="IPR035895">
    <property type="entry name" value="HPr-like_sf"/>
</dbReference>
<keyword evidence="11" id="KW-0813">Transport</keyword>
<dbReference type="InterPro" id="IPR036662">
    <property type="entry name" value="PTS_EIIA_man-typ_sf"/>
</dbReference>
<dbReference type="Pfam" id="PF03610">
    <property type="entry name" value="EIIA-man"/>
    <property type="match status" value="1"/>
</dbReference>
<dbReference type="PROSITE" id="PS51350">
    <property type="entry name" value="PTS_HPR_DOM"/>
    <property type="match status" value="1"/>
</dbReference>
<dbReference type="InterPro" id="IPR000032">
    <property type="entry name" value="HPr-like"/>
</dbReference>
<dbReference type="EMBL" id="BMJI01000013">
    <property type="protein sequence ID" value="GGC93763.1"/>
    <property type="molecule type" value="Genomic_DNA"/>
</dbReference>
<evidence type="ECO:0000256" key="7">
    <source>
        <dbReference type="ARBA" id="ARBA00046577"/>
    </source>
</evidence>
<dbReference type="InterPro" id="IPR039643">
    <property type="entry name" value="DhaM"/>
</dbReference>
<dbReference type="InterPro" id="IPR001020">
    <property type="entry name" value="PTS_HPr_His_P_site"/>
</dbReference>
<comment type="caution">
    <text evidence="11">The sequence shown here is derived from an EMBL/GenBank/DDBJ whole genome shotgun (WGS) entry which is preliminary data.</text>
</comment>
<evidence type="ECO:0000256" key="4">
    <source>
        <dbReference type="ARBA" id="ARBA00012095"/>
    </source>
</evidence>
<dbReference type="Proteomes" id="UP000597761">
    <property type="component" value="Unassembled WGS sequence"/>
</dbReference>
<dbReference type="InterPro" id="IPR012844">
    <property type="entry name" value="DhaM_N"/>
</dbReference>
<dbReference type="PROSITE" id="PS51096">
    <property type="entry name" value="PTS_EIIA_TYPE_4"/>
    <property type="match status" value="1"/>
</dbReference>
<dbReference type="PANTHER" id="PTHR38594">
    <property type="entry name" value="PEP-DEPENDENT DIHYDROXYACETONE KINASE, PHOSPHORYL DONOR SUBUNIT DHAM"/>
    <property type="match status" value="1"/>
</dbReference>
<evidence type="ECO:0000256" key="8">
    <source>
        <dbReference type="SAM" id="MobiDB-lite"/>
    </source>
</evidence>
<keyword evidence="11" id="KW-0762">Sugar transport</keyword>
<reference evidence="12" key="1">
    <citation type="journal article" date="2019" name="Int. J. Syst. Evol. Microbiol.">
        <title>The Global Catalogue of Microorganisms (GCM) 10K type strain sequencing project: providing services to taxonomists for standard genome sequencing and annotation.</title>
        <authorList>
            <consortium name="The Broad Institute Genomics Platform"/>
            <consortium name="The Broad Institute Genome Sequencing Center for Infectious Disease"/>
            <person name="Wu L."/>
            <person name="Ma J."/>
        </authorList>
    </citation>
    <scope>NUCLEOTIDE SEQUENCE [LARGE SCALE GENOMIC DNA]</scope>
    <source>
        <strain evidence="12">CGMCC 1.15480</strain>
    </source>
</reference>